<sequence>MDDKGQFLKLLSPVRRQLRLKRAILGAQYGFAIGAAVFVAVLLVARMVVFPYYHQAAYVCSGLVFIIAFLFFIRRLPGWKEAAALYNSYIPEDRVLSAHSFLGEDGAIQKLLIKETVSRMKMEQERVLSRKKKYPITKWFTVGILIAASAVSLEQFPTKNIETAVKRQSELEVVKKAEKAMAAQLKKEINPLSKKELEELMEELAKARTPEEALKAIDRKRKELVLKELKEKEKNATLEALANELEGAGLEKLASSLAEKDVDKALEEIKRLSNNGGKLSPAQSSAMKKLTGTDGRLSEEQLGSLRQKLEETFNSQDGLKELASLQYALTKQGQELKSEMAAKGLTGGEFAMGPQKNPPKGQAQSGNKQGTPPPETNGSTGTRPGSKPSNGGVPGNIPGSGNGNGNGTGTGQGTGQGEGTGSGAGQGKGTGIGQGGSPGAGAGLGQGSREFLTVPEKIGGNKTVESDFGELGEGGSSQFESDGPIQLGTLRPYEEVYGEYAASYRNSLDRVKLPGGLETIVKNYFSDLDPEKE</sequence>
<dbReference type="PANTHER" id="PTHR40903">
    <property type="entry name" value="GLYCINE-RICH CELL WALL STRUCTURAL PROTEIN 1-LIKE"/>
    <property type="match status" value="1"/>
</dbReference>
<feature type="transmembrane region" description="Helical" evidence="2">
    <location>
        <begin position="136"/>
        <end position="153"/>
    </location>
</feature>
<dbReference type="Proteomes" id="UP000257144">
    <property type="component" value="Unassembled WGS sequence"/>
</dbReference>
<protein>
    <submittedName>
        <fullName evidence="3">Uncharacterized protein</fullName>
    </submittedName>
</protein>
<accession>A0A3D8GVR7</accession>
<name>A0A3D8GVR7_9BACI</name>
<evidence type="ECO:0000256" key="1">
    <source>
        <dbReference type="SAM" id="MobiDB-lite"/>
    </source>
</evidence>
<feature type="compositionally biased region" description="Gly residues" evidence="1">
    <location>
        <begin position="392"/>
        <end position="446"/>
    </location>
</feature>
<comment type="caution">
    <text evidence="3">The sequence shown here is derived from an EMBL/GenBank/DDBJ whole genome shotgun (WGS) entry which is preliminary data.</text>
</comment>
<dbReference type="EMBL" id="QNQT01000001">
    <property type="protein sequence ID" value="RDU38547.1"/>
    <property type="molecule type" value="Genomic_DNA"/>
</dbReference>
<reference evidence="3 4" key="1">
    <citation type="submission" date="2018-07" db="EMBL/GenBank/DDBJ databases">
        <title>Bacillus sp. YLB-04 draft genome sequence.</title>
        <authorList>
            <person name="Yu L."/>
            <person name="Tang X."/>
        </authorList>
    </citation>
    <scope>NUCLEOTIDE SEQUENCE [LARGE SCALE GENOMIC DNA]</scope>
    <source>
        <strain evidence="3 4">YLB-04</strain>
    </source>
</reference>
<dbReference type="PANTHER" id="PTHR40903:SF1">
    <property type="entry name" value="HYPHALLY REGULATED CELL WALL PROTEIN 3"/>
    <property type="match status" value="1"/>
</dbReference>
<evidence type="ECO:0000256" key="2">
    <source>
        <dbReference type="SAM" id="Phobius"/>
    </source>
</evidence>
<dbReference type="RefSeq" id="WP_115450465.1">
    <property type="nucleotide sequence ID" value="NZ_QNQT01000001.1"/>
</dbReference>
<dbReference type="OrthoDB" id="2380672at2"/>
<organism evidence="3 4">
    <name type="scientific">Neobacillus piezotolerans</name>
    <dbReference type="NCBI Taxonomy" id="2259171"/>
    <lineage>
        <taxon>Bacteria</taxon>
        <taxon>Bacillati</taxon>
        <taxon>Bacillota</taxon>
        <taxon>Bacilli</taxon>
        <taxon>Bacillales</taxon>
        <taxon>Bacillaceae</taxon>
        <taxon>Neobacillus</taxon>
    </lineage>
</organism>
<feature type="compositionally biased region" description="Polar residues" evidence="1">
    <location>
        <begin position="362"/>
        <end position="383"/>
    </location>
</feature>
<feature type="transmembrane region" description="Helical" evidence="2">
    <location>
        <begin position="55"/>
        <end position="73"/>
    </location>
</feature>
<feature type="compositionally biased region" description="Polar residues" evidence="1">
    <location>
        <begin position="274"/>
        <end position="286"/>
    </location>
</feature>
<dbReference type="AlphaFoldDB" id="A0A3D8GVR7"/>
<keyword evidence="2" id="KW-0472">Membrane</keyword>
<keyword evidence="2" id="KW-0812">Transmembrane</keyword>
<evidence type="ECO:0000313" key="4">
    <source>
        <dbReference type="Proteomes" id="UP000257144"/>
    </source>
</evidence>
<feature type="transmembrane region" description="Helical" evidence="2">
    <location>
        <begin position="23"/>
        <end position="49"/>
    </location>
</feature>
<keyword evidence="2" id="KW-1133">Transmembrane helix</keyword>
<keyword evidence="4" id="KW-1185">Reference proteome</keyword>
<evidence type="ECO:0000313" key="3">
    <source>
        <dbReference type="EMBL" id="RDU38547.1"/>
    </source>
</evidence>
<proteinExistence type="predicted"/>
<feature type="region of interest" description="Disordered" evidence="1">
    <location>
        <begin position="347"/>
        <end position="485"/>
    </location>
</feature>
<gene>
    <name evidence="3" type="ORF">DRW41_03015</name>
</gene>
<feature type="region of interest" description="Disordered" evidence="1">
    <location>
        <begin position="274"/>
        <end position="298"/>
    </location>
</feature>